<dbReference type="Gene3D" id="2.30.110.10">
    <property type="entry name" value="Electron Transport, Fmn-binding Protein, Chain A"/>
    <property type="match status" value="1"/>
</dbReference>
<keyword evidence="2" id="KW-1185">Reference proteome</keyword>
<dbReference type="EMBL" id="JAKIJS010000001">
    <property type="protein sequence ID" value="MCF6138247.1"/>
    <property type="molecule type" value="Genomic_DNA"/>
</dbReference>
<dbReference type="PIRSF" id="PIRSF010372">
    <property type="entry name" value="PaiB"/>
    <property type="match status" value="1"/>
</dbReference>
<gene>
    <name evidence="1" type="ORF">L2716_10970</name>
</gene>
<dbReference type="Proteomes" id="UP001649381">
    <property type="component" value="Unassembled WGS sequence"/>
</dbReference>
<dbReference type="Pfam" id="PF04299">
    <property type="entry name" value="FMN_bind_2"/>
    <property type="match status" value="1"/>
</dbReference>
<reference evidence="1 2" key="1">
    <citation type="submission" date="2022-01" db="EMBL/GenBank/DDBJ databases">
        <title>Alkalihalobacillus sp. EGI L200015, a novel bacterium isolated from a salt lake sediment.</title>
        <authorList>
            <person name="Gao L."/>
            <person name="Fang B.-Z."/>
            <person name="Li W.-J."/>
        </authorList>
    </citation>
    <scope>NUCLEOTIDE SEQUENCE [LARGE SCALE GENOMIC DNA]</scope>
    <source>
        <strain evidence="1 2">KCTC 12718</strain>
    </source>
</reference>
<dbReference type="RefSeq" id="WP_236334512.1">
    <property type="nucleotide sequence ID" value="NZ_JAKIJS010000001.1"/>
</dbReference>
<dbReference type="InterPro" id="IPR012349">
    <property type="entry name" value="Split_barrel_FMN-bd"/>
</dbReference>
<dbReference type="SUPFAM" id="SSF50475">
    <property type="entry name" value="FMN-binding split barrel"/>
    <property type="match status" value="1"/>
</dbReference>
<comment type="caution">
    <text evidence="1">The sequence shown here is derived from an EMBL/GenBank/DDBJ whole genome shotgun (WGS) entry which is preliminary data.</text>
</comment>
<dbReference type="InterPro" id="IPR007396">
    <property type="entry name" value="TR_PAI2-type"/>
</dbReference>
<dbReference type="PANTHER" id="PTHR35802">
    <property type="entry name" value="PROTEASE SYNTHASE AND SPORULATION PROTEIN PAI 2"/>
    <property type="match status" value="1"/>
</dbReference>
<organism evidence="1 2">
    <name type="scientific">Pseudalkalibacillus berkeleyi</name>
    <dbReference type="NCBI Taxonomy" id="1069813"/>
    <lineage>
        <taxon>Bacteria</taxon>
        <taxon>Bacillati</taxon>
        <taxon>Bacillota</taxon>
        <taxon>Bacilli</taxon>
        <taxon>Bacillales</taxon>
        <taxon>Fictibacillaceae</taxon>
        <taxon>Pseudalkalibacillus</taxon>
    </lineage>
</organism>
<proteinExistence type="predicted"/>
<protein>
    <submittedName>
        <fullName evidence="1">FMN-binding negative transcriptional regulator</fullName>
    </submittedName>
</protein>
<evidence type="ECO:0000313" key="1">
    <source>
        <dbReference type="EMBL" id="MCF6138247.1"/>
    </source>
</evidence>
<dbReference type="PANTHER" id="PTHR35802:SF1">
    <property type="entry name" value="PROTEASE SYNTHASE AND SPORULATION PROTEIN PAI 2"/>
    <property type="match status" value="1"/>
</dbReference>
<sequence>MYIPTHFQIDDDQTCFNIMKDNSFATLFSQHEGIPFATHLPLMVSDDHKELIGHFARPNPQWEDIQGQTVLATFHGPHCYISPSWYETDRSVPTWNYVTVHVYGSIELIHDHEEVLESMNKLVSKYEAPSSPYQLENIDPKYLTGMSKGVQGFRMKITKMEGKAKLSQNHSENRQQLVVEQLEKQKQTDEQKIAALMKANYSK</sequence>
<name>A0ABS9H324_9BACL</name>
<accession>A0ABS9H324</accession>
<evidence type="ECO:0000313" key="2">
    <source>
        <dbReference type="Proteomes" id="UP001649381"/>
    </source>
</evidence>